<sequence>MALHPFSRSELLIGTEGLNKLKESRVAVFGIGGVGTFAVEALARTGVGKFVLVDDDDICLTNINRQIHATRSTVGKAKVEVMKERIQDINPKAEVITYKELYNSETAERLLCQDYDYVIDAIDMVTAKLDLVVRCKERNIPIISSMGAGNKLDPTKFIIEDIYKTSICPLAKVMRKELRKRGIKDLKVVYSQEKPITPLIIDNDCKTDCICPNKDRTCTVRHQIPGSMAFVPSAVGLIIASVVVRDLINWEYS</sequence>
<organism evidence="2 3">
    <name type="scientific">Natronincola ferrireducens</name>
    <dbReference type="NCBI Taxonomy" id="393762"/>
    <lineage>
        <taxon>Bacteria</taxon>
        <taxon>Bacillati</taxon>
        <taxon>Bacillota</taxon>
        <taxon>Clostridia</taxon>
        <taxon>Peptostreptococcales</taxon>
        <taxon>Natronincolaceae</taxon>
        <taxon>Natronincola</taxon>
    </lineage>
</organism>
<dbReference type="FunFam" id="3.40.50.720:FF:000141">
    <property type="entry name" value="tRNA threonylcarbamoyladenosine dehydratase"/>
    <property type="match status" value="1"/>
</dbReference>
<dbReference type="PANTHER" id="PTHR43267:SF1">
    <property type="entry name" value="TRNA THREONYLCARBAMOYLADENOSINE DEHYDRATASE"/>
    <property type="match status" value="1"/>
</dbReference>
<dbReference type="Gene3D" id="3.40.50.720">
    <property type="entry name" value="NAD(P)-binding Rossmann-like Domain"/>
    <property type="match status" value="1"/>
</dbReference>
<dbReference type="EMBL" id="FNFP01000002">
    <property type="protein sequence ID" value="SDK55732.1"/>
    <property type="molecule type" value="Genomic_DNA"/>
</dbReference>
<dbReference type="OrthoDB" id="9804150at2"/>
<dbReference type="RefSeq" id="WP_090553039.1">
    <property type="nucleotide sequence ID" value="NZ_FNFP01000002.1"/>
</dbReference>
<dbReference type="Proteomes" id="UP000198718">
    <property type="component" value="Unassembled WGS sequence"/>
</dbReference>
<dbReference type="STRING" id="393762.SAMN05660472_01568"/>
<gene>
    <name evidence="2" type="ORF">SAMN05660472_01568</name>
</gene>
<dbReference type="Pfam" id="PF00899">
    <property type="entry name" value="ThiF"/>
    <property type="match status" value="1"/>
</dbReference>
<evidence type="ECO:0000259" key="1">
    <source>
        <dbReference type="Pfam" id="PF00899"/>
    </source>
</evidence>
<dbReference type="GO" id="GO:0061503">
    <property type="term" value="F:tRNA threonylcarbamoyladenosine dehydratase"/>
    <property type="evidence" value="ECO:0007669"/>
    <property type="project" value="TreeGrafter"/>
</dbReference>
<reference evidence="2 3" key="1">
    <citation type="submission" date="2016-10" db="EMBL/GenBank/DDBJ databases">
        <authorList>
            <person name="de Groot N.N."/>
        </authorList>
    </citation>
    <scope>NUCLEOTIDE SEQUENCE [LARGE SCALE GENOMIC DNA]</scope>
    <source>
        <strain evidence="2 3">DSM 18346</strain>
    </source>
</reference>
<evidence type="ECO:0000313" key="3">
    <source>
        <dbReference type="Proteomes" id="UP000198718"/>
    </source>
</evidence>
<feature type="domain" description="THIF-type NAD/FAD binding fold" evidence="1">
    <location>
        <begin position="8"/>
        <end position="247"/>
    </location>
</feature>
<dbReference type="CDD" id="cd00755">
    <property type="entry name" value="YgdL_like"/>
    <property type="match status" value="1"/>
</dbReference>
<dbReference type="PANTHER" id="PTHR43267">
    <property type="entry name" value="TRNA THREONYLCARBAMOYLADENOSINE DEHYDRATASE"/>
    <property type="match status" value="1"/>
</dbReference>
<dbReference type="AlphaFoldDB" id="A0A1G9CVR8"/>
<proteinExistence type="predicted"/>
<dbReference type="GO" id="GO:0061504">
    <property type="term" value="P:cyclic threonylcarbamoyladenosine biosynthetic process"/>
    <property type="evidence" value="ECO:0007669"/>
    <property type="project" value="TreeGrafter"/>
</dbReference>
<dbReference type="InterPro" id="IPR035985">
    <property type="entry name" value="Ubiquitin-activating_enz"/>
</dbReference>
<dbReference type="InterPro" id="IPR000594">
    <property type="entry name" value="ThiF_NAD_FAD-bd"/>
</dbReference>
<dbReference type="InterPro" id="IPR045886">
    <property type="entry name" value="ThiF/MoeB/HesA"/>
</dbReference>
<evidence type="ECO:0000313" key="2">
    <source>
        <dbReference type="EMBL" id="SDK55732.1"/>
    </source>
</evidence>
<keyword evidence="3" id="KW-1185">Reference proteome</keyword>
<protein>
    <submittedName>
        <fullName evidence="2">tRNA A37 threonylcarbamoyladenosine dehydratase</fullName>
    </submittedName>
</protein>
<dbReference type="GO" id="GO:0008641">
    <property type="term" value="F:ubiquitin-like modifier activating enzyme activity"/>
    <property type="evidence" value="ECO:0007669"/>
    <property type="project" value="InterPro"/>
</dbReference>
<name>A0A1G9CVR8_9FIRM</name>
<dbReference type="SUPFAM" id="SSF69572">
    <property type="entry name" value="Activating enzymes of the ubiquitin-like proteins"/>
    <property type="match status" value="1"/>
</dbReference>
<accession>A0A1G9CVR8</accession>